<protein>
    <submittedName>
        <fullName evidence="2">Uncharacterized protein</fullName>
    </submittedName>
</protein>
<gene>
    <name evidence="2" type="ORF">BSTOLATCC_MIC36304</name>
</gene>
<organism evidence="2 3">
    <name type="scientific">Blepharisma stoltei</name>
    <dbReference type="NCBI Taxonomy" id="1481888"/>
    <lineage>
        <taxon>Eukaryota</taxon>
        <taxon>Sar</taxon>
        <taxon>Alveolata</taxon>
        <taxon>Ciliophora</taxon>
        <taxon>Postciliodesmatophora</taxon>
        <taxon>Heterotrichea</taxon>
        <taxon>Heterotrichida</taxon>
        <taxon>Blepharismidae</taxon>
        <taxon>Blepharisma</taxon>
    </lineage>
</organism>
<feature type="chain" id="PRO_5043437502" evidence="1">
    <location>
        <begin position="20"/>
        <end position="108"/>
    </location>
</feature>
<evidence type="ECO:0000313" key="2">
    <source>
        <dbReference type="EMBL" id="CAG9324518.1"/>
    </source>
</evidence>
<keyword evidence="1" id="KW-0732">Signal</keyword>
<accession>A0AAU9JE21</accession>
<dbReference type="AlphaFoldDB" id="A0AAU9JE21"/>
<reference evidence="2" key="1">
    <citation type="submission" date="2021-09" db="EMBL/GenBank/DDBJ databases">
        <authorList>
            <consortium name="AG Swart"/>
            <person name="Singh M."/>
            <person name="Singh A."/>
            <person name="Seah K."/>
            <person name="Emmerich C."/>
        </authorList>
    </citation>
    <scope>NUCLEOTIDE SEQUENCE</scope>
    <source>
        <strain evidence="2">ATCC30299</strain>
    </source>
</reference>
<feature type="signal peptide" evidence="1">
    <location>
        <begin position="1"/>
        <end position="19"/>
    </location>
</feature>
<name>A0AAU9JE21_9CILI</name>
<evidence type="ECO:0000313" key="3">
    <source>
        <dbReference type="Proteomes" id="UP001162131"/>
    </source>
</evidence>
<comment type="caution">
    <text evidence="2">The sequence shown here is derived from an EMBL/GenBank/DDBJ whole genome shotgun (WGS) entry which is preliminary data.</text>
</comment>
<keyword evidence="3" id="KW-1185">Reference proteome</keyword>
<sequence>MRYMIALSLLILSIISAESELDTFLEDNIQKDDSIDAIISQLEIAQGYSNGNSIFLTVLSSDEDEEIKTGDELGIRAGGEPPLKTGEKAGNTIVASTKMRFKIPDMNA</sequence>
<evidence type="ECO:0000256" key="1">
    <source>
        <dbReference type="SAM" id="SignalP"/>
    </source>
</evidence>
<proteinExistence type="predicted"/>
<dbReference type="EMBL" id="CAJZBQ010000036">
    <property type="protein sequence ID" value="CAG9324518.1"/>
    <property type="molecule type" value="Genomic_DNA"/>
</dbReference>
<dbReference type="Proteomes" id="UP001162131">
    <property type="component" value="Unassembled WGS sequence"/>
</dbReference>